<name>A0A1V9YE61_9STRA</name>
<keyword evidence="6" id="KW-1185">Reference proteome</keyword>
<evidence type="ECO:0000256" key="3">
    <source>
        <dbReference type="ARBA" id="ARBA00022525"/>
    </source>
</evidence>
<sequence length="288" mass="33296">MIPLNAEVADLIESIYTKECYAENTKFAPSALKLYLTRKDGVWMKHNETTRDFLKSNNSDGYTKMLSSWVLCQDELFGTNFDPIRGDIHVLVRLPEVNQHSNLRDGEIKHSFKESLLQREQIKETIDKNYTDELRYYKERGQLIQRQCPVYCADILKTISTIYSTDPTSPFPLPFICVEGSSGMGKSQLAFTLFGQRPYYYLLAIETTAQFIYGNFDSISNAFNVCVEKDNPKGQEEADILSTQSTFYQTEKLWTYGSIYALLKYSNSEEYQTNLEMIHFNNEMSFVV</sequence>
<protein>
    <submittedName>
        <fullName evidence="5">Crinkler (CRN) family protein</fullName>
    </submittedName>
</protein>
<dbReference type="EMBL" id="JNBS01004164">
    <property type="protein sequence ID" value="OQR83998.1"/>
    <property type="molecule type" value="Genomic_DNA"/>
</dbReference>
<comment type="subcellular location">
    <subcellularLocation>
        <location evidence="1">Host cell</location>
    </subcellularLocation>
    <subcellularLocation>
        <location evidence="2">Secreted</location>
    </subcellularLocation>
</comment>
<reference evidence="5 6" key="1">
    <citation type="journal article" date="2014" name="Genome Biol. Evol.">
        <title>The secreted proteins of Achlya hypogyna and Thraustotheca clavata identify the ancestral oomycete secretome and reveal gene acquisitions by horizontal gene transfer.</title>
        <authorList>
            <person name="Misner I."/>
            <person name="Blouin N."/>
            <person name="Leonard G."/>
            <person name="Richards T.A."/>
            <person name="Lane C.E."/>
        </authorList>
    </citation>
    <scope>NUCLEOTIDE SEQUENCE [LARGE SCALE GENOMIC DNA]</scope>
    <source>
        <strain evidence="5 6">ATCC 34112</strain>
    </source>
</reference>
<dbReference type="AlphaFoldDB" id="A0A1V9YE61"/>
<evidence type="ECO:0000256" key="1">
    <source>
        <dbReference type="ARBA" id="ARBA00004340"/>
    </source>
</evidence>
<feature type="domain" description="Crinkler effector protein N-terminal" evidence="4">
    <location>
        <begin position="3"/>
        <end position="93"/>
    </location>
</feature>
<gene>
    <name evidence="5" type="ORF">THRCLA_23111</name>
</gene>
<accession>A0A1V9YE61</accession>
<evidence type="ECO:0000313" key="6">
    <source>
        <dbReference type="Proteomes" id="UP000243217"/>
    </source>
</evidence>
<organism evidence="5 6">
    <name type="scientific">Thraustotheca clavata</name>
    <dbReference type="NCBI Taxonomy" id="74557"/>
    <lineage>
        <taxon>Eukaryota</taxon>
        <taxon>Sar</taxon>
        <taxon>Stramenopiles</taxon>
        <taxon>Oomycota</taxon>
        <taxon>Saprolegniomycetes</taxon>
        <taxon>Saprolegniales</taxon>
        <taxon>Achlyaceae</taxon>
        <taxon>Thraustotheca</taxon>
    </lineage>
</organism>
<dbReference type="GO" id="GO:0043657">
    <property type="term" value="C:host cell"/>
    <property type="evidence" value="ECO:0007669"/>
    <property type="project" value="UniProtKB-SubCell"/>
</dbReference>
<comment type="caution">
    <text evidence="5">The sequence shown here is derived from an EMBL/GenBank/DDBJ whole genome shotgun (WGS) entry which is preliminary data.</text>
</comment>
<dbReference type="InterPro" id="IPR045379">
    <property type="entry name" value="Crinkler_N"/>
</dbReference>
<proteinExistence type="predicted"/>
<keyword evidence="3" id="KW-0964">Secreted</keyword>
<evidence type="ECO:0000256" key="2">
    <source>
        <dbReference type="ARBA" id="ARBA00004613"/>
    </source>
</evidence>
<dbReference type="Pfam" id="PF20147">
    <property type="entry name" value="Crinkler"/>
    <property type="match status" value="1"/>
</dbReference>
<dbReference type="OrthoDB" id="129641at2759"/>
<evidence type="ECO:0000259" key="4">
    <source>
        <dbReference type="Pfam" id="PF20147"/>
    </source>
</evidence>
<dbReference type="GO" id="GO:0005576">
    <property type="term" value="C:extracellular region"/>
    <property type="evidence" value="ECO:0007669"/>
    <property type="project" value="UniProtKB-SubCell"/>
</dbReference>
<dbReference type="Proteomes" id="UP000243217">
    <property type="component" value="Unassembled WGS sequence"/>
</dbReference>
<evidence type="ECO:0000313" key="5">
    <source>
        <dbReference type="EMBL" id="OQR83998.1"/>
    </source>
</evidence>